<dbReference type="Proteomes" id="UP000502498">
    <property type="component" value="Chromosome"/>
</dbReference>
<evidence type="ECO:0000313" key="3">
    <source>
        <dbReference type="Proteomes" id="UP000502498"/>
    </source>
</evidence>
<feature type="transmembrane region" description="Helical" evidence="1">
    <location>
        <begin position="236"/>
        <end position="258"/>
    </location>
</feature>
<evidence type="ECO:0000256" key="1">
    <source>
        <dbReference type="SAM" id="Phobius"/>
    </source>
</evidence>
<keyword evidence="1" id="KW-0812">Transmembrane</keyword>
<organism evidence="2 3">
    <name type="scientific">Microbacterium hominis</name>
    <dbReference type="NCBI Taxonomy" id="162426"/>
    <lineage>
        <taxon>Bacteria</taxon>
        <taxon>Bacillati</taxon>
        <taxon>Actinomycetota</taxon>
        <taxon>Actinomycetes</taxon>
        <taxon>Micrococcales</taxon>
        <taxon>Microbacteriaceae</taxon>
        <taxon>Microbacterium</taxon>
    </lineage>
</organism>
<proteinExistence type="predicted"/>
<gene>
    <name evidence="2" type="ORF">HQM25_02570</name>
</gene>
<sequence>MRSPLAVFRRTMRESLLPLIGWIVGIVGAILIYLPIYESMAGDGQIQAMMDSLPPEMVAALGYDQIGSGAGYTQATFFGLVGFALFVIAATGWGAGAIGGAEESGRLELDLAHGVGRVGYALEQGLAIVVRVLALGVAAGLVILAINEPSRLELPAAGVVLAVLALSGLALLSGTLALLVGALTGRRIWAVGLGAGVAVAGYALNAVGRQSDDAAWMRTLSPYAWAYRDPPLEGEASAGILLVWAVALGLAAAAAWALHRRDVTG</sequence>
<name>A0A7D4UFK4_9MICO</name>
<feature type="transmembrane region" description="Helical" evidence="1">
    <location>
        <begin position="16"/>
        <end position="36"/>
    </location>
</feature>
<accession>A0A7D4UFK4</accession>
<evidence type="ECO:0000313" key="2">
    <source>
        <dbReference type="EMBL" id="QKJ18389.1"/>
    </source>
</evidence>
<feature type="transmembrane region" description="Helical" evidence="1">
    <location>
        <begin position="126"/>
        <end position="146"/>
    </location>
</feature>
<protein>
    <submittedName>
        <fullName evidence="2">ABC transporter permease</fullName>
    </submittedName>
</protein>
<keyword evidence="1" id="KW-1133">Transmembrane helix</keyword>
<reference evidence="2 3" key="1">
    <citation type="submission" date="2020-05" db="EMBL/GenBank/DDBJ databases">
        <title>Strain PA2F3 complete genome.</title>
        <authorList>
            <person name="Kim Y.-S."/>
            <person name="Kim S.-J."/>
            <person name="Jung H.-k."/>
            <person name="Kim S.-E."/>
            <person name="Kim K.-H."/>
        </authorList>
    </citation>
    <scope>NUCLEOTIDE SEQUENCE [LARGE SCALE GENOMIC DNA]</scope>
    <source>
        <strain evidence="2 3">PA2F3</strain>
    </source>
</reference>
<dbReference type="GO" id="GO:0005886">
    <property type="term" value="C:plasma membrane"/>
    <property type="evidence" value="ECO:0007669"/>
    <property type="project" value="UniProtKB-SubCell"/>
</dbReference>
<keyword evidence="1" id="KW-0472">Membrane</keyword>
<dbReference type="EMBL" id="CP054038">
    <property type="protein sequence ID" value="QKJ18389.1"/>
    <property type="molecule type" value="Genomic_DNA"/>
</dbReference>
<dbReference type="GO" id="GO:0140359">
    <property type="term" value="F:ABC-type transporter activity"/>
    <property type="evidence" value="ECO:0007669"/>
    <property type="project" value="InterPro"/>
</dbReference>
<feature type="transmembrane region" description="Helical" evidence="1">
    <location>
        <begin position="188"/>
        <end position="208"/>
    </location>
</feature>
<dbReference type="AlphaFoldDB" id="A0A7D4UFK4"/>
<dbReference type="RefSeq" id="WP_172988819.1">
    <property type="nucleotide sequence ID" value="NZ_CP054038.1"/>
</dbReference>
<feature type="transmembrane region" description="Helical" evidence="1">
    <location>
        <begin position="158"/>
        <end position="181"/>
    </location>
</feature>
<feature type="transmembrane region" description="Helical" evidence="1">
    <location>
        <begin position="77"/>
        <end position="98"/>
    </location>
</feature>